<evidence type="ECO:0000313" key="3">
    <source>
        <dbReference type="Proteomes" id="UP000606921"/>
    </source>
</evidence>
<organism evidence="2 3">
    <name type="scientific">Pseudorhizobium endolithicum</name>
    <dbReference type="NCBI Taxonomy" id="1191678"/>
    <lineage>
        <taxon>Bacteria</taxon>
        <taxon>Pseudomonadati</taxon>
        <taxon>Pseudomonadota</taxon>
        <taxon>Alphaproteobacteria</taxon>
        <taxon>Hyphomicrobiales</taxon>
        <taxon>Rhizobiaceae</taxon>
        <taxon>Rhizobium/Agrobacterium group</taxon>
        <taxon>Pseudorhizobium</taxon>
    </lineage>
</organism>
<dbReference type="EMBL" id="CABFWF030000011">
    <property type="protein sequence ID" value="CAD7035456.1"/>
    <property type="molecule type" value="Genomic_DNA"/>
</dbReference>
<dbReference type="RefSeq" id="WP_142592457.1">
    <property type="nucleotide sequence ID" value="NZ_CABFWF030000011.1"/>
</dbReference>
<keyword evidence="3" id="KW-1185">Reference proteome</keyword>
<name>A0ABM8PKU1_9HYPH</name>
<dbReference type="CDD" id="cd08946">
    <property type="entry name" value="SDR_e"/>
    <property type="match status" value="1"/>
</dbReference>
<gene>
    <name evidence="2" type="primary">galE</name>
    <name evidence="2" type="ORF">REJC140_03411</name>
</gene>
<proteinExistence type="predicted"/>
<dbReference type="SUPFAM" id="SSF51735">
    <property type="entry name" value="NAD(P)-binding Rossmann-fold domains"/>
    <property type="match status" value="1"/>
</dbReference>
<dbReference type="Proteomes" id="UP000606921">
    <property type="component" value="Unassembled WGS sequence"/>
</dbReference>
<sequence length="294" mass="31807">MSRGAGLRHRLLLVGSSGRVGSLMLKYWRRSPPANFEVIGQRRTADVTADENTIVWDLKSAPPADIIRHGAETTMIVMAGITPASGSPLQGNRDIAIECVEVAQRIGARRVLFSSSSSVYGPGLGTPINESYNPDQQNAYGESKLAMEAAIFDSAGELDYSILRIGNVLGADALLTAARKLKCGEPLELDQFESGGGPVRSYIDPALLTCVLESLACYPSGLPRVLNVACPTPVSMQALADAARIPWRWRPAPSIAYERIVLDCDLLQQYHKFEQGDCNPSSMISRLEDLGFTL</sequence>
<protein>
    <submittedName>
        <fullName evidence="2">UDP-glucose 4-epimerase GalE</fullName>
    </submittedName>
</protein>
<reference evidence="2 3" key="1">
    <citation type="submission" date="2020-11" db="EMBL/GenBank/DDBJ databases">
        <authorList>
            <person name="Lassalle F."/>
        </authorList>
    </citation>
    <scope>NUCLEOTIDE SEQUENCE [LARGE SCALE GENOMIC DNA]</scope>
    <source>
        <strain evidence="2 3">JC140</strain>
    </source>
</reference>
<accession>A0ABM8PKU1</accession>
<dbReference type="InterPro" id="IPR001509">
    <property type="entry name" value="Epimerase_deHydtase"/>
</dbReference>
<dbReference type="Gene3D" id="3.40.50.720">
    <property type="entry name" value="NAD(P)-binding Rossmann-like Domain"/>
    <property type="match status" value="1"/>
</dbReference>
<dbReference type="Pfam" id="PF01370">
    <property type="entry name" value="Epimerase"/>
    <property type="match status" value="1"/>
</dbReference>
<dbReference type="InterPro" id="IPR036291">
    <property type="entry name" value="NAD(P)-bd_dom_sf"/>
</dbReference>
<evidence type="ECO:0000313" key="2">
    <source>
        <dbReference type="EMBL" id="CAD7035456.1"/>
    </source>
</evidence>
<feature type="domain" description="NAD-dependent epimerase/dehydratase" evidence="1">
    <location>
        <begin position="12"/>
        <end position="172"/>
    </location>
</feature>
<evidence type="ECO:0000259" key="1">
    <source>
        <dbReference type="Pfam" id="PF01370"/>
    </source>
</evidence>
<comment type="caution">
    <text evidence="2">The sequence shown here is derived from an EMBL/GenBank/DDBJ whole genome shotgun (WGS) entry which is preliminary data.</text>
</comment>